<dbReference type="GeneID" id="30009339"/>
<dbReference type="OrthoDB" id="4161214at2759"/>
<evidence type="ECO:0000256" key="1">
    <source>
        <dbReference type="SAM" id="MobiDB-lite"/>
    </source>
</evidence>
<evidence type="ECO:0000313" key="3">
    <source>
        <dbReference type="EMBL" id="OAP60169.1"/>
    </source>
</evidence>
<feature type="region of interest" description="Disordered" evidence="1">
    <location>
        <begin position="1"/>
        <end position="75"/>
    </location>
</feature>
<dbReference type="Gene3D" id="3.90.75.10">
    <property type="entry name" value="Homing Intron 3 (I-ppo) Encoded Endonuclease, Chain A"/>
    <property type="match status" value="1"/>
</dbReference>
<keyword evidence="4" id="KW-1185">Reference proteome</keyword>
<name>A0A178ZK39_9EURO</name>
<dbReference type="SUPFAM" id="SSF54060">
    <property type="entry name" value="His-Me finger endonucleases"/>
    <property type="match status" value="1"/>
</dbReference>
<dbReference type="AlphaFoldDB" id="A0A178ZK39"/>
<evidence type="ECO:0000313" key="4">
    <source>
        <dbReference type="Proteomes" id="UP000078343"/>
    </source>
</evidence>
<evidence type="ECO:0000259" key="2">
    <source>
        <dbReference type="Pfam" id="PF05551"/>
    </source>
</evidence>
<dbReference type="InterPro" id="IPR008704">
    <property type="entry name" value="Endonuclease_Zinc-binding_loop"/>
</dbReference>
<feature type="region of interest" description="Disordered" evidence="1">
    <location>
        <begin position="427"/>
        <end position="448"/>
    </location>
</feature>
<dbReference type="InterPro" id="IPR044930">
    <property type="entry name" value="Homing_endonuclease_His-Me"/>
</dbReference>
<sequence>MADSATGSAATAPGELRPARPAEEEEAVDPPSERSARPGATPSDATAHDPPGPREGPMGHRGPGPRPRDTSPRGELDQVRGFSWLTSDACRAFLNQQKRRLDSWGVSKEHAGTCVLVPEAWANADPRDLSASLDQDLFPRWETMEQRLHFSLNDVTTAWARAAVWFNDWPRTGTDLDAFNAGRESAIPPMHASHLCHHGFCINPNHLVWERASTNLSRNWCMTAARVLREFGHPVPERCRRHENPPCMMQHAALTTTEAFCLQFHVLGVAAGDDGLARWCLPRPSDHPRSYTTFEGRLPVQMPATAVRADASLLVVPPAENATATDIRADLRLRCRLCEDTGRRWTKPTTAWAHIVVHHAGHPREERTREIRRIAEEYAAWAEERFYHLPSHNPQTWAKIVQARSPDFDWEVVESWRLHEARFYQRQKGATGEGSTVFAPRNPTGGVP</sequence>
<feature type="domain" description="Zinc-binding loop region of homing endonuclease" evidence="2">
    <location>
        <begin position="189"/>
        <end position="254"/>
    </location>
</feature>
<comment type="caution">
    <text evidence="3">The sequence shown here is derived from an EMBL/GenBank/DDBJ whole genome shotgun (WGS) entry which is preliminary data.</text>
</comment>
<reference evidence="3 4" key="1">
    <citation type="submission" date="2016-04" db="EMBL/GenBank/DDBJ databases">
        <title>Draft genome of Fonsecaea erecta CBS 125763.</title>
        <authorList>
            <person name="Weiss V.A."/>
            <person name="Vicente V.A."/>
            <person name="Raittz R.T."/>
            <person name="Moreno L.F."/>
            <person name="De Souza E.M."/>
            <person name="Pedrosa F.O."/>
            <person name="Steffens M.B."/>
            <person name="Faoro H."/>
            <person name="Tadra-Sfeir M.Z."/>
            <person name="Najafzadeh M.J."/>
            <person name="Felipe M.S."/>
            <person name="Teixeira M."/>
            <person name="Sun J."/>
            <person name="Xi L."/>
            <person name="Gomes R."/>
            <person name="De Azevedo C.M."/>
            <person name="Salgado C.G."/>
            <person name="Da Silva M.B."/>
            <person name="Nascimento M.F."/>
            <person name="Queiroz-Telles F."/>
            <person name="Attili D.S."/>
            <person name="Gorbushina A."/>
        </authorList>
    </citation>
    <scope>NUCLEOTIDE SEQUENCE [LARGE SCALE GENOMIC DNA]</scope>
    <source>
        <strain evidence="3 4">CBS 125763</strain>
    </source>
</reference>
<accession>A0A178ZK39</accession>
<protein>
    <recommendedName>
        <fullName evidence="2">Zinc-binding loop region of homing endonuclease domain-containing protein</fullName>
    </recommendedName>
</protein>
<gene>
    <name evidence="3" type="ORF">AYL99_05171</name>
</gene>
<dbReference type="Proteomes" id="UP000078343">
    <property type="component" value="Unassembled WGS sequence"/>
</dbReference>
<dbReference type="Pfam" id="PF05551">
    <property type="entry name" value="zf-His_Me_endon"/>
    <property type="match status" value="1"/>
</dbReference>
<dbReference type="InterPro" id="IPR044925">
    <property type="entry name" value="His-Me_finger_sf"/>
</dbReference>
<dbReference type="GO" id="GO:0004519">
    <property type="term" value="F:endonuclease activity"/>
    <property type="evidence" value="ECO:0007669"/>
    <property type="project" value="InterPro"/>
</dbReference>
<dbReference type="RefSeq" id="XP_018693536.1">
    <property type="nucleotide sequence ID" value="XM_018836683.1"/>
</dbReference>
<dbReference type="EMBL" id="LVYI01000004">
    <property type="protein sequence ID" value="OAP60169.1"/>
    <property type="molecule type" value="Genomic_DNA"/>
</dbReference>
<organism evidence="3 4">
    <name type="scientific">Fonsecaea erecta</name>
    <dbReference type="NCBI Taxonomy" id="1367422"/>
    <lineage>
        <taxon>Eukaryota</taxon>
        <taxon>Fungi</taxon>
        <taxon>Dikarya</taxon>
        <taxon>Ascomycota</taxon>
        <taxon>Pezizomycotina</taxon>
        <taxon>Eurotiomycetes</taxon>
        <taxon>Chaetothyriomycetidae</taxon>
        <taxon>Chaetothyriales</taxon>
        <taxon>Herpotrichiellaceae</taxon>
        <taxon>Fonsecaea</taxon>
    </lineage>
</organism>
<proteinExistence type="predicted"/>
<feature type="compositionally biased region" description="Basic and acidic residues" evidence="1">
    <location>
        <begin position="66"/>
        <end position="75"/>
    </location>
</feature>